<evidence type="ECO:0000313" key="2">
    <source>
        <dbReference type="Proteomes" id="UP000789920"/>
    </source>
</evidence>
<protein>
    <submittedName>
        <fullName evidence="1">14395_t:CDS:1</fullName>
    </submittedName>
</protein>
<gene>
    <name evidence="1" type="ORF">RPERSI_LOCUS20070</name>
</gene>
<proteinExistence type="predicted"/>
<feature type="non-terminal residue" evidence="1">
    <location>
        <position position="160"/>
    </location>
</feature>
<evidence type="ECO:0000313" key="1">
    <source>
        <dbReference type="EMBL" id="CAG8795989.1"/>
    </source>
</evidence>
<dbReference type="EMBL" id="CAJVQC010056041">
    <property type="protein sequence ID" value="CAG8795989.1"/>
    <property type="molecule type" value="Genomic_DNA"/>
</dbReference>
<keyword evidence="2" id="KW-1185">Reference proteome</keyword>
<accession>A0ACA9RJB3</accession>
<reference evidence="1" key="1">
    <citation type="submission" date="2021-06" db="EMBL/GenBank/DDBJ databases">
        <authorList>
            <person name="Kallberg Y."/>
            <person name="Tangrot J."/>
            <person name="Rosling A."/>
        </authorList>
    </citation>
    <scope>NUCLEOTIDE SEQUENCE</scope>
    <source>
        <strain evidence="1">MA461A</strain>
    </source>
</reference>
<sequence length="160" mass="19019">GIVTITPQVFLSGHYSDIIQRVMDVCNKQLMEKNWKWTIKLYSEISTMLDAICNEQKFKNFEYTQNAYYSFTSQRFKNHLECKHFELFNDEEVKCIEKLQKQDPTMVKILYYIMTRIHNLNLTEFRHVILIQDDSEIELGVVDVPGVERMLLTDFESTFG</sequence>
<feature type="non-terminal residue" evidence="1">
    <location>
        <position position="1"/>
    </location>
</feature>
<organism evidence="1 2">
    <name type="scientific">Racocetra persica</name>
    <dbReference type="NCBI Taxonomy" id="160502"/>
    <lineage>
        <taxon>Eukaryota</taxon>
        <taxon>Fungi</taxon>
        <taxon>Fungi incertae sedis</taxon>
        <taxon>Mucoromycota</taxon>
        <taxon>Glomeromycotina</taxon>
        <taxon>Glomeromycetes</taxon>
        <taxon>Diversisporales</taxon>
        <taxon>Gigasporaceae</taxon>
        <taxon>Racocetra</taxon>
    </lineage>
</organism>
<dbReference type="Proteomes" id="UP000789920">
    <property type="component" value="Unassembled WGS sequence"/>
</dbReference>
<comment type="caution">
    <text evidence="1">The sequence shown here is derived from an EMBL/GenBank/DDBJ whole genome shotgun (WGS) entry which is preliminary data.</text>
</comment>
<name>A0ACA9RJB3_9GLOM</name>